<dbReference type="InterPro" id="IPR051465">
    <property type="entry name" value="Cell_Envelope_Struct_Comp"/>
</dbReference>
<dbReference type="OrthoDB" id="5845122at2"/>
<keyword evidence="2" id="KW-1185">Reference proteome</keyword>
<reference evidence="1 2" key="1">
    <citation type="submission" date="2018-11" db="EMBL/GenBank/DDBJ databases">
        <title>Complete genome sequence of Paenibacillus baekrokdamisoli strain KCTC 33723.</title>
        <authorList>
            <person name="Kang S.W."/>
            <person name="Lee K.C."/>
            <person name="Kim K.K."/>
            <person name="Kim J.S."/>
            <person name="Kim D.S."/>
            <person name="Ko S.H."/>
            <person name="Yang S.H."/>
            <person name="Lee J.S."/>
        </authorList>
    </citation>
    <scope>NUCLEOTIDE SEQUENCE [LARGE SCALE GENOMIC DNA]</scope>
    <source>
        <strain evidence="1 2">KCTC 33723</strain>
    </source>
</reference>
<name>A0A3G9JB00_9BACL</name>
<proteinExistence type="predicted"/>
<gene>
    <name evidence="1" type="ORF">Back11_34280</name>
</gene>
<evidence type="ECO:0000313" key="2">
    <source>
        <dbReference type="Proteomes" id="UP000275368"/>
    </source>
</evidence>
<dbReference type="PROSITE" id="PS51272">
    <property type="entry name" value="SLH"/>
    <property type="match status" value="3"/>
</dbReference>
<protein>
    <submittedName>
        <fullName evidence="1">Uncharacterized protein</fullName>
    </submittedName>
</protein>
<dbReference type="InterPro" id="IPR001119">
    <property type="entry name" value="SLH_dom"/>
</dbReference>
<dbReference type="PANTHER" id="PTHR43308">
    <property type="entry name" value="OUTER MEMBRANE PROTEIN ALPHA-RELATED"/>
    <property type="match status" value="1"/>
</dbReference>
<dbReference type="Pfam" id="PF00395">
    <property type="entry name" value="SLH"/>
    <property type="match status" value="3"/>
</dbReference>
<dbReference type="EMBL" id="AP019308">
    <property type="protein sequence ID" value="BBH22083.1"/>
    <property type="molecule type" value="Genomic_DNA"/>
</dbReference>
<evidence type="ECO:0000313" key="1">
    <source>
        <dbReference type="EMBL" id="BBH22083.1"/>
    </source>
</evidence>
<accession>A0A3G9JB00</accession>
<dbReference type="RefSeq" id="WP_125659602.1">
    <property type="nucleotide sequence ID" value="NZ_AP019308.1"/>
</dbReference>
<dbReference type="AlphaFoldDB" id="A0A3G9JB00"/>
<organism evidence="1 2">
    <name type="scientific">Paenibacillus baekrokdamisoli</name>
    <dbReference type="NCBI Taxonomy" id="1712516"/>
    <lineage>
        <taxon>Bacteria</taxon>
        <taxon>Bacillati</taxon>
        <taxon>Bacillota</taxon>
        <taxon>Bacilli</taxon>
        <taxon>Bacillales</taxon>
        <taxon>Paenibacillaceae</taxon>
        <taxon>Paenibacillus</taxon>
    </lineage>
</organism>
<dbReference type="Proteomes" id="UP000275368">
    <property type="component" value="Chromosome"/>
</dbReference>
<dbReference type="PANTHER" id="PTHR43308:SF5">
    <property type="entry name" value="S-LAYER PROTEIN _ PEPTIDOGLYCAN ENDO-BETA-N-ACETYLGLUCOSAMINIDASE"/>
    <property type="match status" value="1"/>
</dbReference>
<sequence length="417" mass="45578">MKRYSGLVVSLVVLGSIMVSIFASSNSSHAEATTKSADRFLDVKANFWAKSSIDYAVSKGYLKGVGNGLFKPDAPVTRAELAAVLSRVSINTENQVNGEFPDLVGHWSKDEVNRAAALGFFKPSDFPNGFKPTRKLTRTEMAKWMVYGLAAHDADYGQALKDTADTLVPVAEYYKGGLNKLDYPIVSVALGTGLMSGYPDGTFGTGKTTTRAEVAAILMRYESIQTKAANSYRDLNELREVGLTGTNVLSISKKVTWGNYNGKDLTLDRIMRTPIDAKNHIGSLVLHRMIYVDASPGVKNRGIYADMFAEPGDVVDDYYRIYTDISITPKKTVTNSMSFVSALDWVIGTGTFTLAGKYGYSSLRQTGYSKSEGKYITFGDIMPGGKTTRVWVRSAYVKDNYMDIVTGTGTYASLKVE</sequence>
<dbReference type="KEGG" id="pbk:Back11_34280"/>